<proteinExistence type="predicted"/>
<dbReference type="EMBL" id="OD000874">
    <property type="protein sequence ID" value="CAD7399618.1"/>
    <property type="molecule type" value="Genomic_DNA"/>
</dbReference>
<sequence>MVNDEGEHVLGRNDTLGSKPFHNWIHFKTDSVMFSCKQTPYLRDGCSGRPTRTLIELIAQPTCIDCK</sequence>
<protein>
    <submittedName>
        <fullName evidence="1">Uncharacterized protein</fullName>
    </submittedName>
</protein>
<gene>
    <name evidence="1" type="ORF">TPSB3V08_LOCUS2247</name>
</gene>
<reference evidence="1" key="1">
    <citation type="submission" date="2020-11" db="EMBL/GenBank/DDBJ databases">
        <authorList>
            <person name="Tran Van P."/>
        </authorList>
    </citation>
    <scope>NUCLEOTIDE SEQUENCE</scope>
</reference>
<name>A0A7R9CQU3_TIMPO</name>
<evidence type="ECO:0000313" key="1">
    <source>
        <dbReference type="EMBL" id="CAD7399618.1"/>
    </source>
</evidence>
<dbReference type="AlphaFoldDB" id="A0A7R9CQU3"/>
<accession>A0A7R9CQU3</accession>
<organism evidence="1">
    <name type="scientific">Timema poppense</name>
    <name type="common">Walking stick</name>
    <dbReference type="NCBI Taxonomy" id="170557"/>
    <lineage>
        <taxon>Eukaryota</taxon>
        <taxon>Metazoa</taxon>
        <taxon>Ecdysozoa</taxon>
        <taxon>Arthropoda</taxon>
        <taxon>Hexapoda</taxon>
        <taxon>Insecta</taxon>
        <taxon>Pterygota</taxon>
        <taxon>Neoptera</taxon>
        <taxon>Polyneoptera</taxon>
        <taxon>Phasmatodea</taxon>
        <taxon>Timematodea</taxon>
        <taxon>Timematoidea</taxon>
        <taxon>Timematidae</taxon>
        <taxon>Timema</taxon>
    </lineage>
</organism>